<dbReference type="Gene3D" id="3.40.50.1820">
    <property type="entry name" value="alpha/beta hydrolase"/>
    <property type="match status" value="1"/>
</dbReference>
<organism evidence="1 2">
    <name type="scientific">Uabimicrobium amorphum</name>
    <dbReference type="NCBI Taxonomy" id="2596890"/>
    <lineage>
        <taxon>Bacteria</taxon>
        <taxon>Pseudomonadati</taxon>
        <taxon>Planctomycetota</taxon>
        <taxon>Candidatus Uabimicrobiia</taxon>
        <taxon>Candidatus Uabimicrobiales</taxon>
        <taxon>Candidatus Uabimicrobiaceae</taxon>
        <taxon>Candidatus Uabimicrobium</taxon>
    </lineage>
</organism>
<proteinExistence type="predicted"/>
<reference evidence="1 2" key="1">
    <citation type="submission" date="2019-08" db="EMBL/GenBank/DDBJ databases">
        <title>Complete genome sequence of Candidatus Uab amorphum.</title>
        <authorList>
            <person name="Shiratori T."/>
            <person name="Suzuki S."/>
            <person name="Kakizawa Y."/>
            <person name="Ishida K."/>
        </authorList>
    </citation>
    <scope>NUCLEOTIDE SEQUENCE [LARGE SCALE GENOMIC DNA]</scope>
    <source>
        <strain evidence="1 2">SRT547</strain>
    </source>
</reference>
<dbReference type="KEGG" id="uam:UABAM_05693"/>
<protein>
    <recommendedName>
        <fullName evidence="3">Peptidase S9 prolyl oligopeptidase catalytic domain-containing protein</fullName>
    </recommendedName>
</protein>
<evidence type="ECO:0008006" key="3">
    <source>
        <dbReference type="Google" id="ProtNLM"/>
    </source>
</evidence>
<dbReference type="EMBL" id="AP019860">
    <property type="protein sequence ID" value="BBM87290.1"/>
    <property type="molecule type" value="Genomic_DNA"/>
</dbReference>
<name>A0A5S9IUA1_UABAM</name>
<keyword evidence="2" id="KW-1185">Reference proteome</keyword>
<dbReference type="RefSeq" id="WP_151971315.1">
    <property type="nucleotide sequence ID" value="NZ_AP019860.1"/>
</dbReference>
<dbReference type="SUPFAM" id="SSF53474">
    <property type="entry name" value="alpha/beta-Hydrolases"/>
    <property type="match status" value="1"/>
</dbReference>
<accession>A0A5S9IUA1</accession>
<dbReference type="AlphaFoldDB" id="A0A5S9IUA1"/>
<gene>
    <name evidence="1" type="ORF">UABAM_05693</name>
</gene>
<dbReference type="InterPro" id="IPR029058">
    <property type="entry name" value="AB_hydrolase_fold"/>
</dbReference>
<dbReference type="Proteomes" id="UP000326354">
    <property type="component" value="Chromosome"/>
</dbReference>
<evidence type="ECO:0000313" key="2">
    <source>
        <dbReference type="Proteomes" id="UP000326354"/>
    </source>
</evidence>
<evidence type="ECO:0000313" key="1">
    <source>
        <dbReference type="EMBL" id="BBM87290.1"/>
    </source>
</evidence>
<sequence length="317" mass="34636">MYNPNITLENLTKKTIKIPPPVNLGHGHWTSVGLRGITAMEKLVGFYLGAKFPKEVTHYTFDSPIVIEGHPDNNKGHVYKFDAGSDKAVLVFPQRSGAYSGARAVSAFLYSQGITAYEVIPPFLGQRGALKKKGKRKSGIKSAKLSFKQVEQTYFQAVNEGHGIVNQIATEKHIGCFGVSLGAQYASLLHGTSERTKAVCSFLGGGDLTLLIFNSEDKLPLYLRNCAKDMGMDEDAVRKYVAAIEPCNYVDTNRASDVLIYGADQDKAIPTSSTKALVDAWGEGVNYRTISGNHKSVVWQAKGLLQNLAAFYHQKLS</sequence>